<name>A0A1Q9CLI9_SYMMI</name>
<reference evidence="2 3" key="1">
    <citation type="submission" date="2016-02" db="EMBL/GenBank/DDBJ databases">
        <title>Genome analysis of coral dinoflagellate symbionts highlights evolutionary adaptations to a symbiotic lifestyle.</title>
        <authorList>
            <person name="Aranda M."/>
            <person name="Li Y."/>
            <person name="Liew Y.J."/>
            <person name="Baumgarten S."/>
            <person name="Simakov O."/>
            <person name="Wilson M."/>
            <person name="Piel J."/>
            <person name="Ashoor H."/>
            <person name="Bougouffa S."/>
            <person name="Bajic V.B."/>
            <person name="Ryu T."/>
            <person name="Ravasi T."/>
            <person name="Bayer T."/>
            <person name="Micklem G."/>
            <person name="Kim H."/>
            <person name="Bhak J."/>
            <person name="Lajeunesse T.C."/>
            <person name="Voolstra C.R."/>
        </authorList>
    </citation>
    <scope>NUCLEOTIDE SEQUENCE [LARGE SCALE GENOMIC DNA]</scope>
    <source>
        <strain evidence="2 3">CCMP2467</strain>
    </source>
</reference>
<feature type="signal peptide" evidence="1">
    <location>
        <begin position="1"/>
        <end position="23"/>
    </location>
</feature>
<accession>A0A1Q9CLI9</accession>
<dbReference type="Proteomes" id="UP000186817">
    <property type="component" value="Unassembled WGS sequence"/>
</dbReference>
<keyword evidence="1" id="KW-0732">Signal</keyword>
<gene>
    <name evidence="2" type="ORF">AK812_SmicGene35428</name>
</gene>
<proteinExistence type="predicted"/>
<dbReference type="AlphaFoldDB" id="A0A1Q9CLI9"/>
<dbReference type="OrthoDB" id="410119at2759"/>
<evidence type="ECO:0000313" key="3">
    <source>
        <dbReference type="Proteomes" id="UP000186817"/>
    </source>
</evidence>
<feature type="chain" id="PRO_5012209520" evidence="1">
    <location>
        <begin position="24"/>
        <end position="215"/>
    </location>
</feature>
<evidence type="ECO:0000256" key="1">
    <source>
        <dbReference type="SAM" id="SignalP"/>
    </source>
</evidence>
<protein>
    <submittedName>
        <fullName evidence="2">Uncharacterized protein</fullName>
    </submittedName>
</protein>
<evidence type="ECO:0000313" key="2">
    <source>
        <dbReference type="EMBL" id="OLP83784.1"/>
    </source>
</evidence>
<organism evidence="2 3">
    <name type="scientific">Symbiodinium microadriaticum</name>
    <name type="common">Dinoflagellate</name>
    <name type="synonym">Zooxanthella microadriatica</name>
    <dbReference type="NCBI Taxonomy" id="2951"/>
    <lineage>
        <taxon>Eukaryota</taxon>
        <taxon>Sar</taxon>
        <taxon>Alveolata</taxon>
        <taxon>Dinophyceae</taxon>
        <taxon>Suessiales</taxon>
        <taxon>Symbiodiniaceae</taxon>
        <taxon>Symbiodinium</taxon>
    </lineage>
</organism>
<sequence>MQRYKTGRRRCAGVALTLAVCLALGNNAFLEAAGKPTGRPIGDGRHHSRRRLFELGAGALLFPAEGAHALGVAFDYRTLDEIQEPTRKPVGDATSEKAQKAIGLIKECREKIKSLLTKFTANPEVDFTPYFEPQPDKIRAALDDIYDLLDQDTRPDAERVGRIMLAARYNIIGASSGVNNMKPDINRLVPEEQVKYNNKMVDFLRAADRLLKYVS</sequence>
<dbReference type="EMBL" id="LSRX01001093">
    <property type="protein sequence ID" value="OLP83784.1"/>
    <property type="molecule type" value="Genomic_DNA"/>
</dbReference>
<keyword evidence="3" id="KW-1185">Reference proteome</keyword>
<comment type="caution">
    <text evidence="2">The sequence shown here is derived from an EMBL/GenBank/DDBJ whole genome shotgun (WGS) entry which is preliminary data.</text>
</comment>